<dbReference type="STRING" id="941907.SAMN06295910_1099"/>
<sequence length="303" mass="32779">MATLGMTAEEREAIERFKRDVIEPSMTNLVILDFWAEWCGPCKQLTPVLEKVAADHADRGVRLAKINVDEERAIAAQFRVQSIPTVYAVFQGQIVADLTPARTESQLVRMLDQLLAQLPVQGEAQAAEAELAPLIEMAEAVLAEGDGPRAVSIFEQLRAMAPDKPQVIAGLARALIADGRTDDARVALDALPEATAADPAVQRARSALELAAAAPAGADTAAQEARVAADPDDHEARFELAGALMAAGNRDTAADHLLEIVRRDREWNEGAARKRFLQLLEVVGLEDPWAGAQRRRLSAILFT</sequence>
<dbReference type="PANTHER" id="PTHR45663">
    <property type="entry name" value="GEO12009P1"/>
    <property type="match status" value="1"/>
</dbReference>
<dbReference type="SUPFAM" id="SSF48452">
    <property type="entry name" value="TPR-like"/>
    <property type="match status" value="1"/>
</dbReference>
<dbReference type="Pfam" id="PF14559">
    <property type="entry name" value="TPR_19"/>
    <property type="match status" value="1"/>
</dbReference>
<dbReference type="Pfam" id="PF14561">
    <property type="entry name" value="TPR_20"/>
    <property type="match status" value="1"/>
</dbReference>
<organism evidence="6 7">
    <name type="scientific">Allosphingosinicella indica</name>
    <dbReference type="NCBI Taxonomy" id="941907"/>
    <lineage>
        <taxon>Bacteria</taxon>
        <taxon>Pseudomonadati</taxon>
        <taxon>Pseudomonadota</taxon>
        <taxon>Alphaproteobacteria</taxon>
        <taxon>Sphingomonadales</taxon>
        <taxon>Sphingomonadaceae</taxon>
        <taxon>Allosphingosinicella</taxon>
    </lineage>
</organism>
<evidence type="ECO:0000256" key="1">
    <source>
        <dbReference type="ARBA" id="ARBA00022448"/>
    </source>
</evidence>
<dbReference type="GO" id="GO:0015035">
    <property type="term" value="F:protein-disulfide reductase activity"/>
    <property type="evidence" value="ECO:0007669"/>
    <property type="project" value="TreeGrafter"/>
</dbReference>
<dbReference type="GO" id="GO:0005737">
    <property type="term" value="C:cytoplasm"/>
    <property type="evidence" value="ECO:0007669"/>
    <property type="project" value="TreeGrafter"/>
</dbReference>
<evidence type="ECO:0000256" key="2">
    <source>
        <dbReference type="ARBA" id="ARBA00022982"/>
    </source>
</evidence>
<dbReference type="PROSITE" id="PS51352">
    <property type="entry name" value="THIOREDOXIN_2"/>
    <property type="match status" value="1"/>
</dbReference>
<reference evidence="7" key="1">
    <citation type="submission" date="2017-04" db="EMBL/GenBank/DDBJ databases">
        <authorList>
            <person name="Varghese N."/>
            <person name="Submissions S."/>
        </authorList>
    </citation>
    <scope>NUCLEOTIDE SEQUENCE [LARGE SCALE GENOMIC DNA]</scope>
    <source>
        <strain evidence="7">Dd16</strain>
    </source>
</reference>
<dbReference type="InterPro" id="IPR017937">
    <property type="entry name" value="Thioredoxin_CS"/>
</dbReference>
<dbReference type="Pfam" id="PF00085">
    <property type="entry name" value="Thioredoxin"/>
    <property type="match status" value="1"/>
</dbReference>
<dbReference type="GO" id="GO:0006950">
    <property type="term" value="P:response to stress"/>
    <property type="evidence" value="ECO:0007669"/>
    <property type="project" value="UniProtKB-ARBA"/>
</dbReference>
<dbReference type="Gene3D" id="1.25.40.10">
    <property type="entry name" value="Tetratricopeptide repeat domain"/>
    <property type="match status" value="2"/>
</dbReference>
<gene>
    <name evidence="6" type="ORF">SAMN06295910_1099</name>
</gene>
<dbReference type="SUPFAM" id="SSF52833">
    <property type="entry name" value="Thioredoxin-like"/>
    <property type="match status" value="1"/>
</dbReference>
<keyword evidence="3" id="KW-1015">Disulfide bond</keyword>
<dbReference type="InterPro" id="IPR013766">
    <property type="entry name" value="Thioredoxin_domain"/>
</dbReference>
<dbReference type="PROSITE" id="PS00194">
    <property type="entry name" value="THIOREDOXIN_1"/>
    <property type="match status" value="1"/>
</dbReference>
<protein>
    <submittedName>
        <fullName evidence="6">Putative thioredoxin</fullName>
    </submittedName>
</protein>
<feature type="domain" description="Thioredoxin" evidence="5">
    <location>
        <begin position="2"/>
        <end position="116"/>
    </location>
</feature>
<dbReference type="Gene3D" id="3.40.30.10">
    <property type="entry name" value="Glutaredoxin"/>
    <property type="match status" value="1"/>
</dbReference>
<dbReference type="PANTHER" id="PTHR45663:SF11">
    <property type="entry name" value="GEO12009P1"/>
    <property type="match status" value="1"/>
</dbReference>
<keyword evidence="2" id="KW-0249">Electron transport</keyword>
<keyword evidence="7" id="KW-1185">Reference proteome</keyword>
<keyword evidence="1" id="KW-0813">Transport</keyword>
<evidence type="ECO:0000256" key="4">
    <source>
        <dbReference type="ARBA" id="ARBA00023284"/>
    </source>
</evidence>
<proteinExistence type="predicted"/>
<dbReference type="AlphaFoldDB" id="A0A1X7G3W6"/>
<dbReference type="InterPro" id="IPR036249">
    <property type="entry name" value="Thioredoxin-like_sf"/>
</dbReference>
<accession>A0A1X7G3W6</accession>
<evidence type="ECO:0000313" key="6">
    <source>
        <dbReference type="EMBL" id="SMF63564.1"/>
    </source>
</evidence>
<dbReference type="Proteomes" id="UP000192934">
    <property type="component" value="Chromosome I"/>
</dbReference>
<evidence type="ECO:0000259" key="5">
    <source>
        <dbReference type="PROSITE" id="PS51352"/>
    </source>
</evidence>
<dbReference type="InterPro" id="IPR011990">
    <property type="entry name" value="TPR-like_helical_dom_sf"/>
</dbReference>
<dbReference type="CDD" id="cd02947">
    <property type="entry name" value="TRX_family"/>
    <property type="match status" value="1"/>
</dbReference>
<keyword evidence="4" id="KW-0676">Redox-active center</keyword>
<evidence type="ECO:0000256" key="3">
    <source>
        <dbReference type="ARBA" id="ARBA00023157"/>
    </source>
</evidence>
<evidence type="ECO:0000313" key="7">
    <source>
        <dbReference type="Proteomes" id="UP000192934"/>
    </source>
</evidence>
<name>A0A1X7G3W6_9SPHN</name>
<dbReference type="EMBL" id="LT840185">
    <property type="protein sequence ID" value="SMF63564.1"/>
    <property type="molecule type" value="Genomic_DNA"/>
</dbReference>